<dbReference type="EMBL" id="JBHGBT010000037">
    <property type="protein sequence ID" value="MFB4197555.1"/>
    <property type="molecule type" value="Genomic_DNA"/>
</dbReference>
<comment type="cofactor">
    <cofactor evidence="1">
        <name>pantetheine 4'-phosphate</name>
        <dbReference type="ChEBI" id="CHEBI:47942"/>
    </cofactor>
</comment>
<feature type="compositionally biased region" description="Basic and acidic residues" evidence="8">
    <location>
        <begin position="932"/>
        <end position="948"/>
    </location>
</feature>
<keyword evidence="3" id="KW-0597">Phosphoprotein</keyword>
<dbReference type="PROSITE" id="PS00606">
    <property type="entry name" value="KS3_1"/>
    <property type="match status" value="1"/>
</dbReference>
<keyword evidence="2" id="KW-0596">Phosphopantetheine</keyword>
<dbReference type="PROSITE" id="PS50075">
    <property type="entry name" value="CARRIER"/>
    <property type="match status" value="1"/>
</dbReference>
<keyword evidence="6" id="KW-0511">Multifunctional enzyme</keyword>
<dbReference type="SMART" id="SM00823">
    <property type="entry name" value="PKS_PP"/>
    <property type="match status" value="1"/>
</dbReference>
<keyword evidence="12" id="KW-1185">Reference proteome</keyword>
<keyword evidence="5" id="KW-0045">Antibiotic biosynthesis</keyword>
<feature type="domain" description="Carrier" evidence="9">
    <location>
        <begin position="966"/>
        <end position="1042"/>
    </location>
</feature>
<evidence type="ECO:0000256" key="5">
    <source>
        <dbReference type="ARBA" id="ARBA00023194"/>
    </source>
</evidence>
<dbReference type="InterPro" id="IPR036736">
    <property type="entry name" value="ACP-like_sf"/>
</dbReference>
<feature type="region of interest" description="Disordered" evidence="8">
    <location>
        <begin position="916"/>
        <end position="949"/>
    </location>
</feature>
<dbReference type="SUPFAM" id="SSF53901">
    <property type="entry name" value="Thiolase-like"/>
    <property type="match status" value="1"/>
</dbReference>
<dbReference type="InterPro" id="IPR014031">
    <property type="entry name" value="Ketoacyl_synth_C"/>
</dbReference>
<dbReference type="InterPro" id="IPR016035">
    <property type="entry name" value="Acyl_Trfase/lysoPLipase"/>
</dbReference>
<evidence type="ECO:0000256" key="8">
    <source>
        <dbReference type="SAM" id="MobiDB-lite"/>
    </source>
</evidence>
<dbReference type="SMART" id="SM00827">
    <property type="entry name" value="PKS_AT"/>
    <property type="match status" value="1"/>
</dbReference>
<evidence type="ECO:0000256" key="3">
    <source>
        <dbReference type="ARBA" id="ARBA00022553"/>
    </source>
</evidence>
<dbReference type="PANTHER" id="PTHR43775">
    <property type="entry name" value="FATTY ACID SYNTHASE"/>
    <property type="match status" value="1"/>
</dbReference>
<dbReference type="Pfam" id="PF02801">
    <property type="entry name" value="Ketoacyl-synt_C"/>
    <property type="match status" value="1"/>
</dbReference>
<dbReference type="Gene3D" id="3.40.366.10">
    <property type="entry name" value="Malonyl-Coenzyme A Acyl Carrier Protein, domain 2"/>
    <property type="match status" value="1"/>
</dbReference>
<evidence type="ECO:0000256" key="2">
    <source>
        <dbReference type="ARBA" id="ARBA00022450"/>
    </source>
</evidence>
<evidence type="ECO:0000259" key="10">
    <source>
        <dbReference type="PROSITE" id="PS52004"/>
    </source>
</evidence>
<dbReference type="InterPro" id="IPR050091">
    <property type="entry name" value="PKS_NRPS_Biosynth_Enz"/>
</dbReference>
<keyword evidence="7" id="KW-0012">Acyltransferase</keyword>
<name>A0ABV4ZTW6_9ACTN</name>
<dbReference type="InterPro" id="IPR001227">
    <property type="entry name" value="Ac_transferase_dom_sf"/>
</dbReference>
<accession>A0ABV4ZTW6</accession>
<dbReference type="Pfam" id="PF00550">
    <property type="entry name" value="PP-binding"/>
    <property type="match status" value="1"/>
</dbReference>
<organism evidence="11 12">
    <name type="scientific">Streptomyces carpaticus</name>
    <dbReference type="NCBI Taxonomy" id="285558"/>
    <lineage>
        <taxon>Bacteria</taxon>
        <taxon>Bacillati</taxon>
        <taxon>Actinomycetota</taxon>
        <taxon>Actinomycetes</taxon>
        <taxon>Kitasatosporales</taxon>
        <taxon>Streptomycetaceae</taxon>
        <taxon>Streptomyces</taxon>
    </lineage>
</organism>
<dbReference type="InterPro" id="IPR016039">
    <property type="entry name" value="Thiolase-like"/>
</dbReference>
<evidence type="ECO:0000256" key="6">
    <source>
        <dbReference type="ARBA" id="ARBA00023268"/>
    </source>
</evidence>
<dbReference type="SUPFAM" id="SSF47336">
    <property type="entry name" value="ACP-like"/>
    <property type="match status" value="1"/>
</dbReference>
<dbReference type="Pfam" id="PF00698">
    <property type="entry name" value="Acyl_transf_1"/>
    <property type="match status" value="1"/>
</dbReference>
<dbReference type="Pfam" id="PF08990">
    <property type="entry name" value="Docking"/>
    <property type="match status" value="1"/>
</dbReference>
<dbReference type="RefSeq" id="WP_375066064.1">
    <property type="nucleotide sequence ID" value="NZ_JBHGBT010000037.1"/>
</dbReference>
<dbReference type="Pfam" id="PF16197">
    <property type="entry name" value="KAsynt_C_assoc"/>
    <property type="match status" value="1"/>
</dbReference>
<dbReference type="SUPFAM" id="SSF55048">
    <property type="entry name" value="Probable ACP-binding domain of malonyl-CoA ACP transacylase"/>
    <property type="match status" value="1"/>
</dbReference>
<gene>
    <name evidence="11" type="ORF">ACE11A_24780</name>
</gene>
<keyword evidence="4" id="KW-0808">Transferase</keyword>
<evidence type="ECO:0000256" key="7">
    <source>
        <dbReference type="ARBA" id="ARBA00023315"/>
    </source>
</evidence>
<sequence length="1046" mass="110784">MTDDRLVEALRAALTENEQLRQRHDRLLARTTEPIAIVGMACRLPGGVSSPEELWRLVADGREAISGFPADRGWDLEKVYDPEPDRPGRSYVREGGFLYDAGEFDAGFFGIPAREALAMDPQQRLLLETSWEALERAGIDPVSLRGSDTGVFTGQMYHDYATGVRQLPEGVDAFVGMGTSGSVLSGRVSYLFGFTGPCMTLDTACSTSLVTLHLAVQALRGGECAMALAGGVTVMATPEPYIDFSRQRALAPDGRIKAFAAGADGTAWAEGVGVLVLERLSDAERLGHKVLAVVRGSAVNQDGASNGLTAPNGPSQERVIRQALANAGLSTGDVDAVEAHGTGTTLGDPIEAQALLATYGQERGPDHDPLWLGSLKSNIGHAQAAAGVAGVIKMVQAMREGILPRTLHVDEPTDKVDWSAGAVELLTEDRPWPQLDRPRRAAVSSFGVSGTNAHVIVEQYPEPSEPEAVPAPATTPPVIPWVLSAKSPEALRAQAARLAAAVADGGTDPSAVARTLATGRAVFDHRAVVLGTEPAGLLAGARRLAEGRTGAFAFSGTRVRGRLALLFTGQGSQRLGMGRELHAAFPVFAEALDEILGHFDPAVRDAMWSAEDGGAALDRTEFAQPALFALEVALFRLLESWGVRPDFLAGHSIGEIAAAHVAGVWSLPDAARLVAARGRLMQQLPPGGAMIAVEATEDDVLPLLGPGVGLAAINGPTSVVLSGEDAPVTSAAAELAERGRRVKRLRVSHAFHSALMDPMLTAFGEVAHGLEYREPRIPVVSTVSGQLAGAGLLTDPAYWVRQVRGTVRFHDAVTVLGGRGVTTALEVGPLGVLTGMGERIRAAAGDDAAGTVFVPALRGPAAEARDVLSAAGRLFTRGVAVNWRALLPATGHADLPTYPFQRRRYWLERAVVSHAATEEPMDQATPATPVTPEEHQEEHREQPQDEGPRPVLAAKLRELSAADGDRLLLDLVLAESAVVFEQQSLEAELGGDSPFFEMGLNSVGAVELRNRLVEATGLSLGPMLLFDYPTPDYVVEHLREQFLADS</sequence>
<dbReference type="PANTHER" id="PTHR43775:SF51">
    <property type="entry name" value="INACTIVE PHENOLPHTHIOCEROL SYNTHESIS POLYKETIDE SYNTHASE TYPE I PKS1-RELATED"/>
    <property type="match status" value="1"/>
</dbReference>
<reference evidence="11 12" key="1">
    <citation type="submission" date="2024-09" db="EMBL/GenBank/DDBJ databases">
        <title>Draft genome sequence of multifaceted antimicrobials producing Streptomyces sp. strain FH1.</title>
        <authorList>
            <person name="Hassan F."/>
            <person name="Ali H."/>
            <person name="Hassan N."/>
            <person name="Nawaz A."/>
        </authorList>
    </citation>
    <scope>NUCLEOTIDE SEQUENCE [LARGE SCALE GENOMIC DNA]</scope>
    <source>
        <strain evidence="11 12">FH1</strain>
    </source>
</reference>
<evidence type="ECO:0000256" key="4">
    <source>
        <dbReference type="ARBA" id="ARBA00022679"/>
    </source>
</evidence>
<dbReference type="InterPro" id="IPR020806">
    <property type="entry name" value="PKS_PP-bd"/>
</dbReference>
<feature type="domain" description="Ketosynthase family 3 (KS3)" evidence="10">
    <location>
        <begin position="32"/>
        <end position="459"/>
    </location>
</feature>
<dbReference type="Proteomes" id="UP001577267">
    <property type="component" value="Unassembled WGS sequence"/>
</dbReference>
<evidence type="ECO:0000256" key="1">
    <source>
        <dbReference type="ARBA" id="ARBA00001957"/>
    </source>
</evidence>
<dbReference type="Gene3D" id="1.10.1200.10">
    <property type="entry name" value="ACP-like"/>
    <property type="match status" value="1"/>
</dbReference>
<dbReference type="InterPro" id="IPR032821">
    <property type="entry name" value="PKS_assoc"/>
</dbReference>
<dbReference type="CDD" id="cd00833">
    <property type="entry name" value="PKS"/>
    <property type="match status" value="1"/>
</dbReference>
<comment type="caution">
    <text evidence="11">The sequence shown here is derived from an EMBL/GenBank/DDBJ whole genome shotgun (WGS) entry which is preliminary data.</text>
</comment>
<dbReference type="PROSITE" id="PS52004">
    <property type="entry name" value="KS3_2"/>
    <property type="match status" value="1"/>
</dbReference>
<dbReference type="InterPro" id="IPR015083">
    <property type="entry name" value="NorB/c/GfsB-D-like_docking"/>
</dbReference>
<dbReference type="InterPro" id="IPR014030">
    <property type="entry name" value="Ketoacyl_synth_N"/>
</dbReference>
<dbReference type="InterPro" id="IPR006162">
    <property type="entry name" value="Ppantetheine_attach_site"/>
</dbReference>
<dbReference type="InterPro" id="IPR018201">
    <property type="entry name" value="Ketoacyl_synth_AS"/>
</dbReference>
<dbReference type="SMART" id="SM00825">
    <property type="entry name" value="PKS_KS"/>
    <property type="match status" value="1"/>
</dbReference>
<dbReference type="Gene3D" id="3.40.47.10">
    <property type="match status" value="1"/>
</dbReference>
<dbReference type="PROSITE" id="PS00012">
    <property type="entry name" value="PHOSPHOPANTETHEINE"/>
    <property type="match status" value="1"/>
</dbReference>
<dbReference type="InterPro" id="IPR020841">
    <property type="entry name" value="PKS_Beta-ketoAc_synthase_dom"/>
</dbReference>
<evidence type="ECO:0000313" key="11">
    <source>
        <dbReference type="EMBL" id="MFB4197555.1"/>
    </source>
</evidence>
<dbReference type="InterPro" id="IPR016036">
    <property type="entry name" value="Malonyl_transacylase_ACP-bd"/>
</dbReference>
<evidence type="ECO:0000313" key="12">
    <source>
        <dbReference type="Proteomes" id="UP001577267"/>
    </source>
</evidence>
<proteinExistence type="predicted"/>
<dbReference type="Pfam" id="PF00109">
    <property type="entry name" value="ketoacyl-synt"/>
    <property type="match status" value="1"/>
</dbReference>
<protein>
    <submittedName>
        <fullName evidence="11">Type I polyketide synthase</fullName>
    </submittedName>
</protein>
<dbReference type="InterPro" id="IPR009081">
    <property type="entry name" value="PP-bd_ACP"/>
</dbReference>
<dbReference type="Gene3D" id="3.30.70.3290">
    <property type="match status" value="1"/>
</dbReference>
<evidence type="ECO:0000259" key="9">
    <source>
        <dbReference type="PROSITE" id="PS50075"/>
    </source>
</evidence>
<dbReference type="InterPro" id="IPR014043">
    <property type="entry name" value="Acyl_transferase_dom"/>
</dbReference>
<dbReference type="SUPFAM" id="SSF52151">
    <property type="entry name" value="FabD/lysophospholipase-like"/>
    <property type="match status" value="1"/>
</dbReference>